<feature type="compositionally biased region" description="Basic residues" evidence="1">
    <location>
        <begin position="710"/>
        <end position="719"/>
    </location>
</feature>
<keyword evidence="3" id="KW-1185">Reference proteome</keyword>
<protein>
    <submittedName>
        <fullName evidence="2">Uncharacterized protein</fullName>
    </submittedName>
</protein>
<feature type="compositionally biased region" description="Polar residues" evidence="1">
    <location>
        <begin position="365"/>
        <end position="385"/>
    </location>
</feature>
<feature type="compositionally biased region" description="Basic residues" evidence="1">
    <location>
        <begin position="274"/>
        <end position="285"/>
    </location>
</feature>
<evidence type="ECO:0000313" key="3">
    <source>
        <dbReference type="Proteomes" id="UP000799423"/>
    </source>
</evidence>
<feature type="compositionally biased region" description="Polar residues" evidence="1">
    <location>
        <begin position="614"/>
        <end position="624"/>
    </location>
</feature>
<proteinExistence type="predicted"/>
<feature type="compositionally biased region" description="Low complexity" evidence="1">
    <location>
        <begin position="421"/>
        <end position="435"/>
    </location>
</feature>
<feature type="region of interest" description="Disordered" evidence="1">
    <location>
        <begin position="490"/>
        <end position="509"/>
    </location>
</feature>
<organism evidence="2 3">
    <name type="scientific">Plenodomus tracheiphilus IPT5</name>
    <dbReference type="NCBI Taxonomy" id="1408161"/>
    <lineage>
        <taxon>Eukaryota</taxon>
        <taxon>Fungi</taxon>
        <taxon>Dikarya</taxon>
        <taxon>Ascomycota</taxon>
        <taxon>Pezizomycotina</taxon>
        <taxon>Dothideomycetes</taxon>
        <taxon>Pleosporomycetidae</taxon>
        <taxon>Pleosporales</taxon>
        <taxon>Pleosporineae</taxon>
        <taxon>Leptosphaeriaceae</taxon>
        <taxon>Plenodomus</taxon>
    </lineage>
</organism>
<dbReference type="OrthoDB" id="3946221at2759"/>
<feature type="compositionally biased region" description="Pro residues" evidence="1">
    <location>
        <begin position="460"/>
        <end position="471"/>
    </location>
</feature>
<feature type="compositionally biased region" description="Polar residues" evidence="1">
    <location>
        <begin position="733"/>
        <end position="743"/>
    </location>
</feature>
<gene>
    <name evidence="2" type="ORF">T440DRAFT_468948</name>
</gene>
<accession>A0A6A7B6H7</accession>
<reference evidence="2" key="1">
    <citation type="submission" date="2020-01" db="EMBL/GenBank/DDBJ databases">
        <authorList>
            <consortium name="DOE Joint Genome Institute"/>
            <person name="Haridas S."/>
            <person name="Albert R."/>
            <person name="Binder M."/>
            <person name="Bloem J."/>
            <person name="Labutti K."/>
            <person name="Salamov A."/>
            <person name="Andreopoulos B."/>
            <person name="Baker S.E."/>
            <person name="Barry K."/>
            <person name="Bills G."/>
            <person name="Bluhm B.H."/>
            <person name="Cannon C."/>
            <person name="Castanera R."/>
            <person name="Culley D.E."/>
            <person name="Daum C."/>
            <person name="Ezra D."/>
            <person name="Gonzalez J.B."/>
            <person name="Henrissat B."/>
            <person name="Kuo A."/>
            <person name="Liang C."/>
            <person name="Lipzen A."/>
            <person name="Lutzoni F."/>
            <person name="Magnuson J."/>
            <person name="Mondo S."/>
            <person name="Nolan M."/>
            <person name="Ohm R."/>
            <person name="Pangilinan J."/>
            <person name="Park H.-J."/>
            <person name="Ramirez L."/>
            <person name="Alfaro M."/>
            <person name="Sun H."/>
            <person name="Tritt A."/>
            <person name="Yoshinaga Y."/>
            <person name="Zwiers L.-H."/>
            <person name="Turgeon B.G."/>
            <person name="Goodwin S.B."/>
            <person name="Spatafora J.W."/>
            <person name="Crous P.W."/>
            <person name="Grigoriev I.V."/>
        </authorList>
    </citation>
    <scope>NUCLEOTIDE SEQUENCE</scope>
    <source>
        <strain evidence="2">IPT5</strain>
    </source>
</reference>
<dbReference type="EMBL" id="MU006309">
    <property type="protein sequence ID" value="KAF2849888.1"/>
    <property type="molecule type" value="Genomic_DNA"/>
</dbReference>
<dbReference type="AlphaFoldDB" id="A0A6A7B6H7"/>
<feature type="region of interest" description="Disordered" evidence="1">
    <location>
        <begin position="825"/>
        <end position="876"/>
    </location>
</feature>
<evidence type="ECO:0000256" key="1">
    <source>
        <dbReference type="SAM" id="MobiDB-lite"/>
    </source>
</evidence>
<feature type="region of interest" description="Disordered" evidence="1">
    <location>
        <begin position="1"/>
        <end position="67"/>
    </location>
</feature>
<feature type="region of interest" description="Disordered" evidence="1">
    <location>
        <begin position="529"/>
        <end position="795"/>
    </location>
</feature>
<dbReference type="PRINTS" id="PR00929">
    <property type="entry name" value="ATHOOK"/>
</dbReference>
<name>A0A6A7B6H7_9PLEO</name>
<feature type="compositionally biased region" description="Polar residues" evidence="1">
    <location>
        <begin position="972"/>
        <end position="984"/>
    </location>
</feature>
<feature type="compositionally biased region" description="Low complexity" evidence="1">
    <location>
        <begin position="631"/>
        <end position="644"/>
    </location>
</feature>
<feature type="compositionally biased region" description="Polar residues" evidence="1">
    <location>
        <begin position="396"/>
        <end position="416"/>
    </location>
</feature>
<feature type="compositionally biased region" description="Polar residues" evidence="1">
    <location>
        <begin position="839"/>
        <end position="849"/>
    </location>
</feature>
<feature type="compositionally biased region" description="Polar residues" evidence="1">
    <location>
        <begin position="47"/>
        <end position="59"/>
    </location>
</feature>
<feature type="region of interest" description="Disordered" evidence="1">
    <location>
        <begin position="91"/>
        <end position="476"/>
    </location>
</feature>
<dbReference type="GO" id="GO:0003677">
    <property type="term" value="F:DNA binding"/>
    <property type="evidence" value="ECO:0007669"/>
    <property type="project" value="InterPro"/>
</dbReference>
<feature type="compositionally biased region" description="Low complexity" evidence="1">
    <location>
        <begin position="225"/>
        <end position="234"/>
    </location>
</feature>
<dbReference type="SMART" id="SM00384">
    <property type="entry name" value="AT_hook"/>
    <property type="match status" value="2"/>
</dbReference>
<feature type="compositionally biased region" description="Polar residues" evidence="1">
    <location>
        <begin position="645"/>
        <end position="665"/>
    </location>
</feature>
<feature type="compositionally biased region" description="Polar residues" evidence="1">
    <location>
        <begin position="1"/>
        <end position="12"/>
    </location>
</feature>
<sequence length="1242" mass="135239">MASRGRTATANSDGDRNYDSSPDPLAMSMGENTTQAIRRKAAGRMPLTTNSPSKQNRTLDISELDFDSPAKSMILNTPRAGGASPWRIKVTVQAEPGSDEENTMSPSIKRVTRTKTTTVPLKDPDAQSPVKRPRGRPRKSDGGVAAKPRRNGTPVKKAPRSKSRDASLDVAGSSAADVDTDVPPKKRRGRPRKSIQPPPEDDETLVIQETIPNDDMFADLTPVPAAASQATSSKKSARFATPQILTTRDENADLTQQEEMPLDATPRNSLGGKLRTRKGTPHAKKSALMSGPADDGSDEGSDVLTPSSEDDESELQTYGHDEQTTGNQLAEIENRQAFEEEEETHNIDNYALDEGTTRMPDDTTVLDSENFSMISVDSLPSNGGFSSPPKPEESQGPANRSIGSVLSVIPESSSETPPRIVVQLSSLHSSTTSQSADRLRSTASPRYTTPVIEEVEHPSEPPAIQPAPPTVPKVETPQIGRVVTAGVALQGLVDNNRATPDPSQKAMDVNRDQLDDLFRGFSEGTRKELQAGLRLGEQLADGQVNFPSPAASSPTKPPHHAESREGVFRTQRKQRSRLLTPDEQEDNVLAAVEPPTVEEEIQYPSLDGEEAANSLISPASSDNEMSWRVDTPPASMTSTAASSSLKQSPEVQKSKEVASQTQQDNYADIWQEEASRSSNSLGEDAQSGEEPSNDIDVFTDIAATVSAHGKQTRTRRHKITSSSQHSIGAKATRQLTPPSADSTEYNKDGAGVGIVQAPTAENKQTLEDEETSDANEASDANEDSDDTGMFFQANMPNVFRKTRTYERRQRTSDKISLSSLLDQGESLLPESSPPVQAKKPSSATETNPFLGTPPRFPGFPCSPSKSSPLRREIRGSDISSDSIQRYQEESSLPVIQSSPFRTIIDGDSMLSTASDQLQFRAEMEGATASSILRVREEANEYLDAYEPQERSLNEITEVTEPSRTWVRELTAPASSSSQRMQKSMHSPAYKPGSRFSNHTAKDPSLTPEITRGHIEVEDDASTESSGHEDTEASSSLENNETTNIIAKSLQQQTALPSTRMDFNLFETLSRPAPPAAHPILARYAALPKIEPWTKTHYKTLDKLYATHLRHPALFLPSLNPPTPLSHTNDHLAQGFLSTNKYPYVGAIFSAWGYSMVMTESLVVLCAVFMELLSLEDIKQYEARSGSGIELGNCAPGRTGDLIKGEEVVRRLATIVLGEDVRSDEKKGLRIDRSKTLTIEWPQ</sequence>
<evidence type="ECO:0000313" key="2">
    <source>
        <dbReference type="EMBL" id="KAF2849888.1"/>
    </source>
</evidence>
<dbReference type="InterPro" id="IPR017956">
    <property type="entry name" value="AT_hook_DNA-bd_motif"/>
</dbReference>
<feature type="region of interest" description="Disordered" evidence="1">
    <location>
        <begin position="971"/>
        <end position="1039"/>
    </location>
</feature>
<dbReference type="Proteomes" id="UP000799423">
    <property type="component" value="Unassembled WGS sequence"/>
</dbReference>